<feature type="region of interest" description="Disordered" evidence="1">
    <location>
        <begin position="77"/>
        <end position="99"/>
    </location>
</feature>
<feature type="compositionally biased region" description="Polar residues" evidence="1">
    <location>
        <begin position="77"/>
        <end position="87"/>
    </location>
</feature>
<proteinExistence type="predicted"/>
<dbReference type="STRING" id="391038.Bphy_0108"/>
<name>B2JK15_PARP8</name>
<dbReference type="HOGENOM" id="CLU_2314913_0_0_4"/>
<organism evidence="2 3">
    <name type="scientific">Paraburkholderia phymatum (strain DSM 17167 / CIP 108236 / LMG 21445 / STM815)</name>
    <name type="common">Burkholderia phymatum</name>
    <dbReference type="NCBI Taxonomy" id="391038"/>
    <lineage>
        <taxon>Bacteria</taxon>
        <taxon>Pseudomonadati</taxon>
        <taxon>Pseudomonadota</taxon>
        <taxon>Betaproteobacteria</taxon>
        <taxon>Burkholderiales</taxon>
        <taxon>Burkholderiaceae</taxon>
        <taxon>Paraburkholderia</taxon>
    </lineage>
</organism>
<dbReference type="KEGG" id="bph:Bphy_0108"/>
<accession>B2JK15</accession>
<protein>
    <submittedName>
        <fullName evidence="2">Uncharacterized protein</fullName>
    </submittedName>
</protein>
<sequence>MDEQARVERCVTAPPLASFAAAVKSARRGERRALLSYESCLKSDVVLFYTRMACARGLTAAHSNQIQINAPDASTQAGDIDVTSIQEPQYAGGHGGRHR</sequence>
<dbReference type="Proteomes" id="UP000001192">
    <property type="component" value="Chromosome 1"/>
</dbReference>
<evidence type="ECO:0000313" key="3">
    <source>
        <dbReference type="Proteomes" id="UP000001192"/>
    </source>
</evidence>
<gene>
    <name evidence="2" type="ordered locus">Bphy_0108</name>
</gene>
<evidence type="ECO:0000313" key="2">
    <source>
        <dbReference type="EMBL" id="ACC69302.1"/>
    </source>
</evidence>
<dbReference type="EMBL" id="CP001043">
    <property type="protein sequence ID" value="ACC69302.1"/>
    <property type="molecule type" value="Genomic_DNA"/>
</dbReference>
<evidence type="ECO:0000256" key="1">
    <source>
        <dbReference type="SAM" id="MobiDB-lite"/>
    </source>
</evidence>
<reference evidence="3" key="1">
    <citation type="journal article" date="2014" name="Stand. Genomic Sci.">
        <title>Complete genome sequence of Burkholderia phymatum STM815(T), a broad host range and efficient nitrogen-fixing symbiont of Mimosa species.</title>
        <authorList>
            <person name="Moulin L."/>
            <person name="Klonowska A."/>
            <person name="Caroline B."/>
            <person name="Booth K."/>
            <person name="Vriezen J.A."/>
            <person name="Melkonian R."/>
            <person name="James E.K."/>
            <person name="Young J.P."/>
            <person name="Bena G."/>
            <person name="Hauser L."/>
            <person name="Land M."/>
            <person name="Kyrpides N."/>
            <person name="Bruce D."/>
            <person name="Chain P."/>
            <person name="Copeland A."/>
            <person name="Pitluck S."/>
            <person name="Woyke T."/>
            <person name="Lizotte-Waniewski M."/>
            <person name="Bristow J."/>
            <person name="Riley M."/>
        </authorList>
    </citation>
    <scope>NUCLEOTIDE SEQUENCE [LARGE SCALE GENOMIC DNA]</scope>
    <source>
        <strain evidence="3">DSM 17167 / CIP 108236 / LMG 21445 / STM815</strain>
    </source>
</reference>
<dbReference type="AlphaFoldDB" id="B2JK15"/>
<keyword evidence="3" id="KW-1185">Reference proteome</keyword>